<evidence type="ECO:0000256" key="7">
    <source>
        <dbReference type="ARBA" id="ARBA00023239"/>
    </source>
</evidence>
<dbReference type="OrthoDB" id="9793120at2"/>
<evidence type="ECO:0000256" key="8">
    <source>
        <dbReference type="ARBA" id="ARBA00023270"/>
    </source>
</evidence>
<keyword evidence="4 10" id="KW-0745">Spermidine biosynthesis</keyword>
<evidence type="ECO:0000256" key="10">
    <source>
        <dbReference type="HAMAP-Rule" id="MF_00464"/>
    </source>
</evidence>
<sequence>MALLGKHIILEMKGCCRDIINNVSSVKNILEKATEISNATLVDVICHHFSPYGITGVAILAESHISIHTWPEHEYAAVDIFLCGSTMNPHNAASYISQAFHAKETFTMELRRGDFLLHEAENSLPSIYP</sequence>
<dbReference type="EC" id="4.1.1.50" evidence="10"/>
<protein>
    <recommendedName>
        <fullName evidence="10">S-adenosylmethionine decarboxylase proenzyme</fullName>
        <shortName evidence="10">AdoMetDC</shortName>
        <shortName evidence="10">SAMDC</shortName>
        <ecNumber evidence="10">4.1.1.50</ecNumber>
    </recommendedName>
    <component>
        <recommendedName>
            <fullName evidence="10">S-adenosylmethionine decarboxylase beta chain</fullName>
        </recommendedName>
    </component>
    <component>
        <recommendedName>
            <fullName evidence="10">S-adenosylmethionine decarboxylase alpha chain</fullName>
        </recommendedName>
    </component>
</protein>
<dbReference type="EMBL" id="CP049055">
    <property type="protein sequence ID" value="QII14083.1"/>
    <property type="molecule type" value="Genomic_DNA"/>
</dbReference>
<evidence type="ECO:0000256" key="5">
    <source>
        <dbReference type="ARBA" id="ARBA00023115"/>
    </source>
</evidence>
<evidence type="ECO:0000313" key="15">
    <source>
        <dbReference type="Proteomes" id="UP000501926"/>
    </source>
</evidence>
<feature type="active site" description="Schiff-base intermediate with substrate; via pyruvic acid" evidence="10">
    <location>
        <position position="63"/>
    </location>
</feature>
<dbReference type="InterPro" id="IPR042286">
    <property type="entry name" value="AdoMetDC_C"/>
</dbReference>
<evidence type="ECO:0000313" key="14">
    <source>
        <dbReference type="Proteomes" id="UP000221734"/>
    </source>
</evidence>
<reference evidence="11" key="2">
    <citation type="submission" date="2006-01" db="EMBL/GenBank/DDBJ databases">
        <authorList>
            <person name="Genoscope"/>
        </authorList>
    </citation>
    <scope>NUCLEOTIDE SEQUENCE</scope>
</reference>
<comment type="similarity">
    <text evidence="10">Belongs to the prokaryotic AdoMetDC family. Type 1 subfamily.</text>
</comment>
<dbReference type="InterPro" id="IPR016067">
    <property type="entry name" value="S-AdoMet_deCO2ase_core"/>
</dbReference>
<comment type="PTM">
    <text evidence="10">Is synthesized initially as an inactive proenzyme. Formation of the active enzyme involves a self-maturation process in which the active site pyruvoyl group is generated from an internal serine residue via an autocatalytic post-translational modification. Two non-identical subunits are generated from the proenzyme in this reaction, and the pyruvate is formed at the N-terminus of the alpha chain, which is derived from the carboxyl end of the proenzyme. The post-translation cleavage follows an unusual pathway, termed non-hydrolytic serinolysis, in which the side chain hydroxyl group of the serine supplies its oxygen atom to form the C-terminus of the beta chain, while the remainder of the serine residue undergoes an oxidative deamination to produce ammonia and the pyruvoyl group blocking the N-terminus of the alpha chain.</text>
</comment>
<reference evidence="12 15" key="5">
    <citation type="submission" date="2020-02" db="EMBL/GenBank/DDBJ databases">
        <title>Newly sequenced genome of strain CSTR1 showed variability in Candidatus Kuenenia stuttgartiensis genomes.</title>
        <authorList>
            <person name="Ding C."/>
            <person name="Adrian L."/>
        </authorList>
    </citation>
    <scope>NUCLEOTIDE SEQUENCE [LARGE SCALE GENOMIC DNA]</scope>
    <source>
        <strain evidence="12 15">CSTR1</strain>
    </source>
</reference>
<dbReference type="SUPFAM" id="SSF56276">
    <property type="entry name" value="S-adenosylmethionine decarboxylase"/>
    <property type="match status" value="1"/>
</dbReference>
<evidence type="ECO:0000313" key="12">
    <source>
        <dbReference type="EMBL" id="QII14083.1"/>
    </source>
</evidence>
<keyword evidence="9 10" id="KW-0670">Pyruvate</keyword>
<feature type="chain" id="PRO_5040550988" description="S-adenosylmethionine decarboxylase beta chain" evidence="10">
    <location>
        <begin position="1"/>
        <end position="62"/>
    </location>
</feature>
<feature type="modified residue" description="Pyruvic acid (Ser); by autocatalysis" evidence="10">
    <location>
        <position position="63"/>
    </location>
</feature>
<comment type="catalytic activity">
    <reaction evidence="10">
        <text>S-adenosyl-L-methionine + H(+) = S-adenosyl 3-(methylsulfanyl)propylamine + CO2</text>
        <dbReference type="Rhea" id="RHEA:15981"/>
        <dbReference type="ChEBI" id="CHEBI:15378"/>
        <dbReference type="ChEBI" id="CHEBI:16526"/>
        <dbReference type="ChEBI" id="CHEBI:57443"/>
        <dbReference type="ChEBI" id="CHEBI:59789"/>
        <dbReference type="EC" id="4.1.1.50"/>
    </reaction>
</comment>
<reference evidence="14" key="4">
    <citation type="submission" date="2017-10" db="EMBL/GenBank/DDBJ databases">
        <authorList>
            <person name="Frank J."/>
        </authorList>
    </citation>
    <scope>NUCLEOTIDE SEQUENCE [LARGE SCALE GENOMIC DNA]</scope>
</reference>
<feature type="active site" description="Proton donor; for catalytic activity" evidence="10">
    <location>
        <position position="83"/>
    </location>
</feature>
<dbReference type="GO" id="GO:0004014">
    <property type="term" value="F:adenosylmethionine decarboxylase activity"/>
    <property type="evidence" value="ECO:0007669"/>
    <property type="project" value="UniProtKB-UniRule"/>
</dbReference>
<feature type="site" description="Cleavage (non-hydrolytic); by autolysis" evidence="10">
    <location>
        <begin position="62"/>
        <end position="63"/>
    </location>
</feature>
<evidence type="ECO:0000256" key="2">
    <source>
        <dbReference type="ARBA" id="ARBA00022793"/>
    </source>
</evidence>
<keyword evidence="2 10" id="KW-0210">Decarboxylase</keyword>
<reference evidence="13" key="3">
    <citation type="submission" date="2017-10" db="EMBL/GenBank/DDBJ databases">
        <authorList>
            <person name="Banno H."/>
            <person name="Chua N.-H."/>
        </authorList>
    </citation>
    <scope>NUCLEOTIDE SEQUENCE [LARGE SCALE GENOMIC DNA]</scope>
    <source>
        <strain evidence="13">Kuenenia_mbr1_ru-nijmegen</strain>
    </source>
</reference>
<accession>Q1PW21</accession>
<organism evidence="11">
    <name type="scientific">Kuenenia stuttgartiensis</name>
    <dbReference type="NCBI Taxonomy" id="174633"/>
    <lineage>
        <taxon>Bacteria</taxon>
        <taxon>Pseudomonadati</taxon>
        <taxon>Planctomycetota</taxon>
        <taxon>Candidatus Brocadiia</taxon>
        <taxon>Candidatus Brocadiales</taxon>
        <taxon>Candidatus Brocadiaceae</taxon>
        <taxon>Candidatus Kuenenia</taxon>
    </lineage>
</organism>
<dbReference type="InterPro" id="IPR042284">
    <property type="entry name" value="AdoMetDC_N"/>
</dbReference>
<dbReference type="Pfam" id="PF02675">
    <property type="entry name" value="AdoMet_dc"/>
    <property type="match status" value="1"/>
</dbReference>
<evidence type="ECO:0000313" key="11">
    <source>
        <dbReference type="EMBL" id="CAJ71430.1"/>
    </source>
</evidence>
<dbReference type="AlphaFoldDB" id="Q1PW21"/>
<evidence type="ECO:0000256" key="4">
    <source>
        <dbReference type="ARBA" id="ARBA00023066"/>
    </source>
</evidence>
<keyword evidence="8 10" id="KW-0704">Schiff base</keyword>
<dbReference type="EMBL" id="LT934425">
    <property type="protein sequence ID" value="SOH04851.1"/>
    <property type="molecule type" value="Genomic_DNA"/>
</dbReference>
<keyword evidence="14" id="KW-1185">Reference proteome</keyword>
<dbReference type="GO" id="GO:0008295">
    <property type="term" value="P:spermidine biosynthetic process"/>
    <property type="evidence" value="ECO:0007669"/>
    <property type="project" value="UniProtKB-UniRule"/>
</dbReference>
<dbReference type="KEGG" id="kst:KSMBR1_2362"/>
<dbReference type="EMBL" id="CT573073">
    <property type="protein sequence ID" value="CAJ71430.1"/>
    <property type="molecule type" value="Genomic_DNA"/>
</dbReference>
<dbReference type="PANTHER" id="PTHR33866:SF2">
    <property type="entry name" value="S-ADENOSYLMETHIONINE DECARBOXYLASE PROENZYME"/>
    <property type="match status" value="1"/>
</dbReference>
<comment type="pathway">
    <text evidence="10">Amine and polyamine biosynthesis; S-adenosylmethioninamine biosynthesis; S-adenosylmethioninamine from S-adenosyl-L-methionine: step 1/1.</text>
</comment>
<dbReference type="Gene3D" id="3.30.360.110">
    <property type="entry name" value="S-adenosylmethionine decarboxylase domain"/>
    <property type="match status" value="1"/>
</dbReference>
<name>Q1PW21_KUEST</name>
<dbReference type="NCBIfam" id="TIGR03330">
    <property type="entry name" value="SAM_DCase_Bsu"/>
    <property type="match status" value="1"/>
</dbReference>
<proteinExistence type="inferred from homology"/>
<dbReference type="PANTHER" id="PTHR33866">
    <property type="entry name" value="S-ADENOSYLMETHIONINE DECARBOXYLASE PROENZYME"/>
    <property type="match status" value="1"/>
</dbReference>
<evidence type="ECO:0000256" key="3">
    <source>
        <dbReference type="ARBA" id="ARBA00022813"/>
    </source>
</evidence>
<dbReference type="UniPathway" id="UPA00331">
    <property type="reaction ID" value="UER00451"/>
</dbReference>
<dbReference type="InterPro" id="IPR003826">
    <property type="entry name" value="AdoMetDC_fam_prok"/>
</dbReference>
<dbReference type="RefSeq" id="WP_099325516.1">
    <property type="nucleotide sequence ID" value="NZ_CP049055.1"/>
</dbReference>
<reference evidence="11" key="1">
    <citation type="journal article" date="2006" name="Nature">
        <title>Deciphering the evolution and metabolism of an anammox bacterium from a community genome.</title>
        <authorList>
            <person name="Strous M."/>
            <person name="Pelletier E."/>
            <person name="Mangenot S."/>
            <person name="Rattei T."/>
            <person name="Lehner A."/>
            <person name="Taylor M.W."/>
            <person name="Horn M."/>
            <person name="Daims H."/>
            <person name="Bartol-Mavel D."/>
            <person name="Wincker P."/>
            <person name="Barbe V."/>
            <person name="Fonknechten N."/>
            <person name="Vallenet D."/>
            <person name="Segurens B."/>
            <person name="Schenowitz-Truong C."/>
            <person name="Medigue C."/>
            <person name="Collingro A."/>
            <person name="Snel B."/>
            <person name="Dutilh B.E."/>
            <person name="OpDenCamp H.J.M."/>
            <person name="vanDerDrift C."/>
            <person name="Cirpus I."/>
            <person name="vanDePas-Schoonen K.T."/>
            <person name="Harhangi H.R."/>
            <person name="vanNiftrik L."/>
            <person name="Schmid M."/>
            <person name="Keltjens J."/>
            <person name="vanDeVossenberg J."/>
            <person name="Kartal B."/>
            <person name="Meier H."/>
            <person name="Frishman D."/>
            <person name="Huynen M.A."/>
            <person name="Mewes H."/>
            <person name="Weissenbach J."/>
            <person name="Jetten M.S.M."/>
            <person name="Wagner M."/>
            <person name="LePaslier D."/>
        </authorList>
    </citation>
    <scope>NUCLEOTIDE SEQUENCE</scope>
</reference>
<keyword evidence="1 10" id="KW-0949">S-adenosyl-L-methionine</keyword>
<dbReference type="Gene3D" id="3.30.160.750">
    <property type="match status" value="1"/>
</dbReference>
<keyword evidence="6 10" id="KW-0865">Zymogen</keyword>
<dbReference type="GO" id="GO:0005829">
    <property type="term" value="C:cytosol"/>
    <property type="evidence" value="ECO:0007669"/>
    <property type="project" value="TreeGrafter"/>
</dbReference>
<keyword evidence="3 10" id="KW-0068">Autocatalytic cleavage</keyword>
<dbReference type="HAMAP" id="MF_00464">
    <property type="entry name" value="AdoMetDC_1"/>
    <property type="match status" value="1"/>
</dbReference>
<keyword evidence="5 10" id="KW-0620">Polyamine biosynthesis</keyword>
<comment type="cofactor">
    <cofactor evidence="10">
        <name>pyruvate</name>
        <dbReference type="ChEBI" id="CHEBI:15361"/>
    </cofactor>
    <text evidence="10">Binds 1 pyruvoyl group covalently per subunit.</text>
</comment>
<comment type="subunit">
    <text evidence="10">Heterotetramer of two alpha and two beta chains arranged as a dimer of alpha/beta heterodimers.</text>
</comment>
<keyword evidence="7 10" id="KW-0456">Lyase</keyword>
<evidence type="ECO:0000256" key="6">
    <source>
        <dbReference type="ARBA" id="ARBA00023145"/>
    </source>
</evidence>
<gene>
    <name evidence="11" type="primary">speD</name>
    <name evidence="10 12" type="synonym">speH</name>
    <name evidence="12" type="ORF">KsCSTR_47050</name>
    <name evidence="13" type="ORF">KSMBR1_2362</name>
    <name evidence="11" type="ORF">kustc0685</name>
</gene>
<feature type="chain" id="PRO_5040550987" description="S-adenosylmethionine decarboxylase alpha chain" evidence="10">
    <location>
        <begin position="63"/>
        <end position="129"/>
    </location>
</feature>
<dbReference type="InterPro" id="IPR017716">
    <property type="entry name" value="S-AdoMet_deCOase_pro-enz"/>
</dbReference>
<feature type="active site" description="Proton acceptor; for processing activity" evidence="10">
    <location>
        <position position="68"/>
    </location>
</feature>
<evidence type="ECO:0000313" key="13">
    <source>
        <dbReference type="EMBL" id="SOH04851.1"/>
    </source>
</evidence>
<dbReference type="Proteomes" id="UP000501926">
    <property type="component" value="Chromosome"/>
</dbReference>
<comment type="function">
    <text evidence="10">Catalyzes the decarboxylation of S-adenosylmethionine to S-adenosylmethioninamine (dcAdoMet), the propylamine donor required for the synthesis of the polyamines spermine and spermidine from the diamine putrescine.</text>
</comment>
<evidence type="ECO:0000256" key="1">
    <source>
        <dbReference type="ARBA" id="ARBA00022691"/>
    </source>
</evidence>
<dbReference type="Proteomes" id="UP000221734">
    <property type="component" value="Chromosome Kuenenia_stuttgartiensis_MBR1"/>
</dbReference>
<evidence type="ECO:0000256" key="9">
    <source>
        <dbReference type="ARBA" id="ARBA00023317"/>
    </source>
</evidence>